<proteinExistence type="predicted"/>
<protein>
    <submittedName>
        <fullName evidence="2">Uncharacterized protein</fullName>
    </submittedName>
</protein>
<dbReference type="EMBL" id="CAKOGP040002441">
    <property type="protein sequence ID" value="CAJ1969971.1"/>
    <property type="molecule type" value="Genomic_DNA"/>
</dbReference>
<sequence length="197" mass="21614">MNSANIINPPEKDPNLITTVADQGQGGLEEKKRSNSTTQLSIALTKDNPAITTPKRSSKQNPSETAEDGAMKGRSLFPSEVAQGQDVPTINTPPIPTTPLLINLTKDNPPDPTTSKSQRKQPPPSKTAKDGAVQGRSLVAYITKLKVSQFHRLYKKALRQEVFALATAQRVITTDKKSPRFWEFLLVFDPTLIVQRA</sequence>
<dbReference type="Proteomes" id="UP001295423">
    <property type="component" value="Unassembled WGS sequence"/>
</dbReference>
<feature type="compositionally biased region" description="Polar residues" evidence="1">
    <location>
        <begin position="50"/>
        <end position="64"/>
    </location>
</feature>
<keyword evidence="3" id="KW-1185">Reference proteome</keyword>
<reference evidence="2" key="1">
    <citation type="submission" date="2023-08" db="EMBL/GenBank/DDBJ databases">
        <authorList>
            <person name="Audoor S."/>
            <person name="Bilcke G."/>
        </authorList>
    </citation>
    <scope>NUCLEOTIDE SEQUENCE</scope>
</reference>
<evidence type="ECO:0000313" key="3">
    <source>
        <dbReference type="Proteomes" id="UP001295423"/>
    </source>
</evidence>
<evidence type="ECO:0000256" key="1">
    <source>
        <dbReference type="SAM" id="MobiDB-lite"/>
    </source>
</evidence>
<name>A0AAD2PY40_9STRA</name>
<feature type="region of interest" description="Disordered" evidence="1">
    <location>
        <begin position="1"/>
        <end position="132"/>
    </location>
</feature>
<evidence type="ECO:0000313" key="2">
    <source>
        <dbReference type="EMBL" id="CAJ1969971.1"/>
    </source>
</evidence>
<accession>A0AAD2PY40</accession>
<organism evidence="2 3">
    <name type="scientific">Cylindrotheca closterium</name>
    <dbReference type="NCBI Taxonomy" id="2856"/>
    <lineage>
        <taxon>Eukaryota</taxon>
        <taxon>Sar</taxon>
        <taxon>Stramenopiles</taxon>
        <taxon>Ochrophyta</taxon>
        <taxon>Bacillariophyta</taxon>
        <taxon>Bacillariophyceae</taxon>
        <taxon>Bacillariophycidae</taxon>
        <taxon>Bacillariales</taxon>
        <taxon>Bacillariaceae</taxon>
        <taxon>Cylindrotheca</taxon>
    </lineage>
</organism>
<dbReference type="AlphaFoldDB" id="A0AAD2PY40"/>
<gene>
    <name evidence="2" type="ORF">CYCCA115_LOCUS23995</name>
</gene>
<comment type="caution">
    <text evidence="2">The sequence shown here is derived from an EMBL/GenBank/DDBJ whole genome shotgun (WGS) entry which is preliminary data.</text>
</comment>